<dbReference type="InterPro" id="IPR006808">
    <property type="entry name" value="ATP_synth_F0_gsu_mt"/>
</dbReference>
<gene>
    <name evidence="11" type="ORF">OXX778_LOCUS4186</name>
</gene>
<evidence type="ECO:0000256" key="4">
    <source>
        <dbReference type="ARBA" id="ARBA00022547"/>
    </source>
</evidence>
<accession>A0A813PVV4</accession>
<name>A0A813PVV4_9BILA</name>
<evidence type="ECO:0000256" key="9">
    <source>
        <dbReference type="ARBA" id="ARBA00023310"/>
    </source>
</evidence>
<keyword evidence="4 10" id="KW-0138">CF(0)</keyword>
<dbReference type="Pfam" id="PF04718">
    <property type="entry name" value="ATP-synt_G"/>
    <property type="match status" value="1"/>
</dbReference>
<keyword evidence="9 10" id="KW-0066">ATP synthesis</keyword>
<reference evidence="11" key="1">
    <citation type="submission" date="2021-02" db="EMBL/GenBank/DDBJ databases">
        <authorList>
            <person name="Nowell W R."/>
        </authorList>
    </citation>
    <scope>NUCLEOTIDE SEQUENCE</scope>
    <source>
        <strain evidence="11">Ploen Becks lab</strain>
    </source>
</reference>
<dbReference type="PIRSF" id="PIRSF017835">
    <property type="entry name" value="ATP-synth_g_mitoch_animal"/>
    <property type="match status" value="1"/>
</dbReference>
<evidence type="ECO:0000256" key="5">
    <source>
        <dbReference type="ARBA" id="ARBA00022781"/>
    </source>
</evidence>
<evidence type="ECO:0000256" key="6">
    <source>
        <dbReference type="ARBA" id="ARBA00023065"/>
    </source>
</evidence>
<protein>
    <recommendedName>
        <fullName evidence="10">ATP synthase subunit g</fullName>
        <shortName evidence="10">ATPase subunit g</shortName>
    </recommendedName>
</protein>
<keyword evidence="6 10" id="KW-0406">Ion transport</keyword>
<evidence type="ECO:0000256" key="8">
    <source>
        <dbReference type="ARBA" id="ARBA00023136"/>
    </source>
</evidence>
<proteinExistence type="inferred from homology"/>
<keyword evidence="12" id="KW-1185">Reference proteome</keyword>
<evidence type="ECO:0000313" key="12">
    <source>
        <dbReference type="Proteomes" id="UP000663879"/>
    </source>
</evidence>
<evidence type="ECO:0000256" key="3">
    <source>
        <dbReference type="ARBA" id="ARBA00022448"/>
    </source>
</evidence>
<dbReference type="EMBL" id="CAJNOC010000400">
    <property type="protein sequence ID" value="CAF0756227.1"/>
    <property type="molecule type" value="Genomic_DNA"/>
</dbReference>
<dbReference type="AlphaFoldDB" id="A0A813PVV4"/>
<keyword evidence="8 10" id="KW-0472">Membrane</keyword>
<comment type="caution">
    <text evidence="11">The sequence shown here is derived from an EMBL/GenBank/DDBJ whole genome shotgun (WGS) entry which is preliminary data.</text>
</comment>
<dbReference type="InterPro" id="IPR016702">
    <property type="entry name" value="ATP5MG_metazoa"/>
</dbReference>
<evidence type="ECO:0000313" key="11">
    <source>
        <dbReference type="EMBL" id="CAF0756227.1"/>
    </source>
</evidence>
<dbReference type="GO" id="GO:0031966">
    <property type="term" value="C:mitochondrial membrane"/>
    <property type="evidence" value="ECO:0007669"/>
    <property type="project" value="UniProtKB-SubCell"/>
</dbReference>
<dbReference type="GO" id="GO:0045259">
    <property type="term" value="C:proton-transporting ATP synthase complex"/>
    <property type="evidence" value="ECO:0007669"/>
    <property type="project" value="UniProtKB-UniRule"/>
</dbReference>
<evidence type="ECO:0000256" key="1">
    <source>
        <dbReference type="ARBA" id="ARBA00004325"/>
    </source>
</evidence>
<dbReference type="GO" id="GO:0015078">
    <property type="term" value="F:proton transmembrane transporter activity"/>
    <property type="evidence" value="ECO:0007669"/>
    <property type="project" value="UniProtKB-UniRule"/>
</dbReference>
<evidence type="ECO:0000256" key="2">
    <source>
        <dbReference type="ARBA" id="ARBA00005699"/>
    </source>
</evidence>
<keyword evidence="3 10" id="KW-0813">Transport</keyword>
<keyword evidence="5 10" id="KW-0375">Hydrogen ion transport</keyword>
<dbReference type="Proteomes" id="UP000663879">
    <property type="component" value="Unassembled WGS sequence"/>
</dbReference>
<dbReference type="GO" id="GO:0015986">
    <property type="term" value="P:proton motive force-driven ATP synthesis"/>
    <property type="evidence" value="ECO:0007669"/>
    <property type="project" value="UniProtKB-UniRule"/>
</dbReference>
<comment type="subcellular location">
    <subcellularLocation>
        <location evidence="1">Mitochondrion membrane</location>
    </subcellularLocation>
</comment>
<evidence type="ECO:0000256" key="7">
    <source>
        <dbReference type="ARBA" id="ARBA00023128"/>
    </source>
</evidence>
<organism evidence="11 12">
    <name type="scientific">Brachionus calyciflorus</name>
    <dbReference type="NCBI Taxonomy" id="104777"/>
    <lineage>
        <taxon>Eukaryota</taxon>
        <taxon>Metazoa</taxon>
        <taxon>Spiralia</taxon>
        <taxon>Gnathifera</taxon>
        <taxon>Rotifera</taxon>
        <taxon>Eurotatoria</taxon>
        <taxon>Monogononta</taxon>
        <taxon>Pseudotrocha</taxon>
        <taxon>Ploima</taxon>
        <taxon>Brachionidae</taxon>
        <taxon>Brachionus</taxon>
    </lineage>
</organism>
<dbReference type="PANTHER" id="PTHR12386">
    <property type="entry name" value="ATP SYNTHASE SUBUNIT"/>
    <property type="match status" value="1"/>
</dbReference>
<dbReference type="OrthoDB" id="437at2759"/>
<keyword evidence="7 10" id="KW-0496">Mitochondrion</keyword>
<evidence type="ECO:0000256" key="10">
    <source>
        <dbReference type="PIRNR" id="PIRNR017835"/>
    </source>
</evidence>
<comment type="similarity">
    <text evidence="2 10">Belongs to the ATPase g subunit family.</text>
</comment>
<sequence length="109" mass="12418">MSKLVAQLPRLANGVVEFSQPRLRTFWRYAKVELRPPTPGEIPEVTKRLTDVLNSAKTGKWKQLTVKEATINTMIGLELLMWFFIGEVIGRGTLVGYDVSRVQPKFPLF</sequence>